<keyword evidence="7" id="KW-0863">Zinc-finger</keyword>
<dbReference type="InterPro" id="IPR055173">
    <property type="entry name" value="NrdR-like_N"/>
</dbReference>
<comment type="function">
    <text evidence="7">Negatively regulates transcription of bacterial ribonucleotide reductase nrd genes and operons by binding to NrdR-boxes.</text>
</comment>
<evidence type="ECO:0000256" key="2">
    <source>
        <dbReference type="ARBA" id="ARBA00022741"/>
    </source>
</evidence>
<organism evidence="10 11">
    <name type="scientific">Eiseniibacteriota bacterium</name>
    <dbReference type="NCBI Taxonomy" id="2212470"/>
    <lineage>
        <taxon>Bacteria</taxon>
        <taxon>Candidatus Eiseniibacteriota</taxon>
    </lineage>
</organism>
<comment type="cofactor">
    <cofactor evidence="7">
        <name>Zn(2+)</name>
        <dbReference type="ChEBI" id="CHEBI:29105"/>
    </cofactor>
    <text evidence="7">Binds 1 zinc ion.</text>
</comment>
<evidence type="ECO:0000256" key="8">
    <source>
        <dbReference type="SAM" id="MobiDB-lite"/>
    </source>
</evidence>
<dbReference type="GO" id="GO:0003677">
    <property type="term" value="F:DNA binding"/>
    <property type="evidence" value="ECO:0007669"/>
    <property type="project" value="UniProtKB-KW"/>
</dbReference>
<dbReference type="PROSITE" id="PS51161">
    <property type="entry name" value="ATP_CONE"/>
    <property type="match status" value="1"/>
</dbReference>
<name>A0A7Y2ECN9_UNCEI</name>
<accession>A0A7Y2ECN9</accession>
<evidence type="ECO:0000256" key="1">
    <source>
        <dbReference type="ARBA" id="ARBA00022491"/>
    </source>
</evidence>
<dbReference type="Pfam" id="PF03477">
    <property type="entry name" value="ATP-cone"/>
    <property type="match status" value="1"/>
</dbReference>
<keyword evidence="1 7" id="KW-0678">Repressor</keyword>
<feature type="zinc finger region" evidence="7">
    <location>
        <begin position="3"/>
        <end position="34"/>
    </location>
</feature>
<evidence type="ECO:0000313" key="11">
    <source>
        <dbReference type="Proteomes" id="UP000547674"/>
    </source>
</evidence>
<keyword evidence="5 7" id="KW-0238">DNA-binding</keyword>
<keyword evidence="7" id="KW-0479">Metal-binding</keyword>
<dbReference type="PANTHER" id="PTHR30455">
    <property type="entry name" value="TRANSCRIPTIONAL REPRESSOR NRDR"/>
    <property type="match status" value="1"/>
</dbReference>
<dbReference type="GO" id="GO:0005524">
    <property type="term" value="F:ATP binding"/>
    <property type="evidence" value="ECO:0007669"/>
    <property type="project" value="UniProtKB-UniRule"/>
</dbReference>
<sequence length="162" mass="18676">MRCPNCDHQEDRVIDSRSTKEGRAIRRRRECIGCGQRFTTYEYVENASVVVVKRDGRREAYSREKVVGGISRACEKRPVSLVHIEGIVDKIETEMQRRAPGEVTSMFVGEKVMEALQDLDQIAYVRFASVYRHFKDVNQFLDEIQTLVSTDGVLKRHAEPKL</sequence>
<keyword evidence="3 7" id="KW-0067">ATP-binding</keyword>
<dbReference type="EMBL" id="JABDJR010000707">
    <property type="protein sequence ID" value="NNF08605.1"/>
    <property type="molecule type" value="Genomic_DNA"/>
</dbReference>
<dbReference type="Pfam" id="PF22811">
    <property type="entry name" value="Zn_ribbon_NrdR"/>
    <property type="match status" value="1"/>
</dbReference>
<dbReference type="InterPro" id="IPR003796">
    <property type="entry name" value="RNR_NrdR-like"/>
</dbReference>
<dbReference type="Proteomes" id="UP000547674">
    <property type="component" value="Unassembled WGS sequence"/>
</dbReference>
<proteinExistence type="inferred from homology"/>
<protein>
    <recommendedName>
        <fullName evidence="7">Transcriptional repressor NrdR</fullName>
    </recommendedName>
</protein>
<evidence type="ECO:0000313" key="10">
    <source>
        <dbReference type="EMBL" id="NNF08605.1"/>
    </source>
</evidence>
<evidence type="ECO:0000256" key="4">
    <source>
        <dbReference type="ARBA" id="ARBA00023015"/>
    </source>
</evidence>
<comment type="caution">
    <text evidence="10">The sequence shown here is derived from an EMBL/GenBank/DDBJ whole genome shotgun (WGS) entry which is preliminary data.</text>
</comment>
<dbReference type="HAMAP" id="MF_00440">
    <property type="entry name" value="NrdR"/>
    <property type="match status" value="1"/>
</dbReference>
<keyword evidence="4 7" id="KW-0805">Transcription regulation</keyword>
<dbReference type="GO" id="GO:0008270">
    <property type="term" value="F:zinc ion binding"/>
    <property type="evidence" value="ECO:0007669"/>
    <property type="project" value="UniProtKB-UniRule"/>
</dbReference>
<feature type="region of interest" description="Disordered" evidence="8">
    <location>
        <begin position="1"/>
        <end position="21"/>
    </location>
</feature>
<dbReference type="AlphaFoldDB" id="A0A7Y2ECN9"/>
<comment type="similarity">
    <text evidence="7">Belongs to the NrdR family.</text>
</comment>
<keyword evidence="2 7" id="KW-0547">Nucleotide-binding</keyword>
<dbReference type="PANTHER" id="PTHR30455:SF2">
    <property type="entry name" value="TRANSCRIPTIONAL REPRESSOR NRDR"/>
    <property type="match status" value="1"/>
</dbReference>
<evidence type="ECO:0000256" key="6">
    <source>
        <dbReference type="ARBA" id="ARBA00023163"/>
    </source>
</evidence>
<evidence type="ECO:0000256" key="3">
    <source>
        <dbReference type="ARBA" id="ARBA00022840"/>
    </source>
</evidence>
<dbReference type="InterPro" id="IPR005144">
    <property type="entry name" value="ATP-cone_dom"/>
</dbReference>
<evidence type="ECO:0000259" key="9">
    <source>
        <dbReference type="PROSITE" id="PS51161"/>
    </source>
</evidence>
<keyword evidence="7" id="KW-0862">Zinc</keyword>
<dbReference type="NCBIfam" id="TIGR00244">
    <property type="entry name" value="transcriptional regulator NrdR"/>
    <property type="match status" value="1"/>
</dbReference>
<feature type="domain" description="ATP-cone" evidence="9">
    <location>
        <begin position="49"/>
        <end position="139"/>
    </location>
</feature>
<evidence type="ECO:0000256" key="7">
    <source>
        <dbReference type="HAMAP-Rule" id="MF_00440"/>
    </source>
</evidence>
<dbReference type="GO" id="GO:0045892">
    <property type="term" value="P:negative regulation of DNA-templated transcription"/>
    <property type="evidence" value="ECO:0007669"/>
    <property type="project" value="UniProtKB-UniRule"/>
</dbReference>
<reference evidence="10 11" key="1">
    <citation type="submission" date="2020-03" db="EMBL/GenBank/DDBJ databases">
        <title>Metabolic flexibility allows generalist bacteria to become dominant in a frequently disturbed ecosystem.</title>
        <authorList>
            <person name="Chen Y.-J."/>
            <person name="Leung P.M."/>
            <person name="Bay S.K."/>
            <person name="Hugenholtz P."/>
            <person name="Kessler A.J."/>
            <person name="Shelley G."/>
            <person name="Waite D.W."/>
            <person name="Cook P.L."/>
            <person name="Greening C."/>
        </authorList>
    </citation>
    <scope>NUCLEOTIDE SEQUENCE [LARGE SCALE GENOMIC DNA]</scope>
    <source>
        <strain evidence="10">SS_bin_28</strain>
    </source>
</reference>
<evidence type="ECO:0000256" key="5">
    <source>
        <dbReference type="ARBA" id="ARBA00023125"/>
    </source>
</evidence>
<keyword evidence="6 7" id="KW-0804">Transcription</keyword>
<gene>
    <name evidence="7 10" type="primary">nrdR</name>
    <name evidence="10" type="ORF">HKN21_17720</name>
</gene>